<evidence type="ECO:0000313" key="1">
    <source>
        <dbReference type="EMBL" id="PSW23874.1"/>
    </source>
</evidence>
<dbReference type="SUPFAM" id="SSF75169">
    <property type="entry name" value="DsrEFH-like"/>
    <property type="match status" value="1"/>
</dbReference>
<dbReference type="GO" id="GO:1990228">
    <property type="term" value="C:sulfurtransferase complex"/>
    <property type="evidence" value="ECO:0007669"/>
    <property type="project" value="TreeGrafter"/>
</dbReference>
<keyword evidence="1" id="KW-0808">Transferase</keyword>
<dbReference type="PANTHER" id="PTHR37526">
    <property type="entry name" value="PROTEIN TUSB"/>
    <property type="match status" value="1"/>
</dbReference>
<comment type="caution">
    <text evidence="1">The sequence shown here is derived from an EMBL/GenBank/DDBJ whole genome shotgun (WGS) entry which is preliminary data.</text>
</comment>
<sequence>MLHTVITSPFQTTALADCLRYSRSNDAILLLQDAVIAAIDENNWCQALKKSGLKIYVLREDVLARGLNEKLTNDFEVVDYNGFVLLSTQCETQMKWA</sequence>
<name>A0A0J8VAY9_9GAMM</name>
<gene>
    <name evidence="1" type="primary">dsrH</name>
    <name evidence="1" type="ORF">C9I94_14355</name>
</gene>
<dbReference type="Pfam" id="PF04077">
    <property type="entry name" value="DsrH"/>
    <property type="match status" value="1"/>
</dbReference>
<dbReference type="Proteomes" id="UP000240481">
    <property type="component" value="Unassembled WGS sequence"/>
</dbReference>
<dbReference type="PANTHER" id="PTHR37526:SF1">
    <property type="entry name" value="PROTEIN TUSB"/>
    <property type="match status" value="1"/>
</dbReference>
<proteinExistence type="predicted"/>
<dbReference type="OrthoDB" id="9795117at2"/>
<dbReference type="AlphaFoldDB" id="A0A0J8VAY9"/>
<dbReference type="EMBL" id="PYLZ01000007">
    <property type="protein sequence ID" value="PSW23874.1"/>
    <property type="molecule type" value="Genomic_DNA"/>
</dbReference>
<dbReference type="InterPro" id="IPR007215">
    <property type="entry name" value="Sulphur_relay_TusB/DsrH"/>
</dbReference>
<dbReference type="GO" id="GO:0016740">
    <property type="term" value="F:transferase activity"/>
    <property type="evidence" value="ECO:0007669"/>
    <property type="project" value="UniProtKB-KW"/>
</dbReference>
<evidence type="ECO:0000313" key="2">
    <source>
        <dbReference type="Proteomes" id="UP000240481"/>
    </source>
</evidence>
<dbReference type="InterPro" id="IPR027396">
    <property type="entry name" value="DsrEFH-like"/>
</dbReference>
<dbReference type="STRING" id="680026.AB733_11635"/>
<protein>
    <submittedName>
        <fullName evidence="1">Sulfurtransferase complex subunit TusB</fullName>
    </submittedName>
</protein>
<dbReference type="GO" id="GO:0002143">
    <property type="term" value="P:tRNA wobble position uridine thiolation"/>
    <property type="evidence" value="ECO:0007669"/>
    <property type="project" value="InterPro"/>
</dbReference>
<reference evidence="1 2" key="1">
    <citation type="submission" date="2018-01" db="EMBL/GenBank/DDBJ databases">
        <title>Whole genome sequencing of Histamine producing bacteria.</title>
        <authorList>
            <person name="Butler K."/>
        </authorList>
    </citation>
    <scope>NUCLEOTIDE SEQUENCE [LARGE SCALE GENOMIC DNA]</scope>
    <source>
        <strain evidence="1 2">DSM 24669</strain>
    </source>
</reference>
<dbReference type="Gene3D" id="3.40.1260.10">
    <property type="entry name" value="DsrEFH-like"/>
    <property type="match status" value="1"/>
</dbReference>
<dbReference type="RefSeq" id="WP_048898918.1">
    <property type="nucleotide sequence ID" value="NZ_AP024852.1"/>
</dbReference>
<keyword evidence="2" id="KW-1185">Reference proteome</keyword>
<dbReference type="NCBIfam" id="TIGR03011">
    <property type="entry name" value="sulf_tusB_dsrH"/>
    <property type="match status" value="1"/>
</dbReference>
<organism evidence="1 2">
    <name type="scientific">Photobacterium swingsii</name>
    <dbReference type="NCBI Taxonomy" id="680026"/>
    <lineage>
        <taxon>Bacteria</taxon>
        <taxon>Pseudomonadati</taxon>
        <taxon>Pseudomonadota</taxon>
        <taxon>Gammaproteobacteria</taxon>
        <taxon>Vibrionales</taxon>
        <taxon>Vibrionaceae</taxon>
        <taxon>Photobacterium</taxon>
    </lineage>
</organism>
<accession>A0A0J8VAY9</accession>